<evidence type="ECO:0000259" key="13">
    <source>
        <dbReference type="Pfam" id="PF02882"/>
    </source>
</evidence>
<evidence type="ECO:0000259" key="12">
    <source>
        <dbReference type="Pfam" id="PF00763"/>
    </source>
</evidence>
<dbReference type="InterPro" id="IPR020867">
    <property type="entry name" value="THF_DH/CycHdrlase_CS"/>
</dbReference>
<dbReference type="InterPro" id="IPR046346">
    <property type="entry name" value="Aminoacid_DH-like_N_sf"/>
</dbReference>
<dbReference type="EMBL" id="JBALHR010000004">
    <property type="protein sequence ID" value="MEH7828341.1"/>
    <property type="molecule type" value="Genomic_DNA"/>
</dbReference>
<protein>
    <recommendedName>
        <fullName evidence="11">Bifunctional protein FolD</fullName>
    </recommendedName>
    <domain>
        <recommendedName>
            <fullName evidence="11">Methylenetetrahydrofolate dehydrogenase</fullName>
            <ecNumber evidence="11">1.5.1.5</ecNumber>
        </recommendedName>
    </domain>
    <domain>
        <recommendedName>
            <fullName evidence="11">Methenyltetrahydrofolate cyclohydrolase</fullName>
            <ecNumber evidence="11">3.5.4.9</ecNumber>
        </recommendedName>
    </domain>
</protein>
<evidence type="ECO:0000256" key="7">
    <source>
        <dbReference type="ARBA" id="ARBA00023002"/>
    </source>
</evidence>
<dbReference type="NCBIfam" id="NF010785">
    <property type="entry name" value="PRK14188.1"/>
    <property type="match status" value="1"/>
</dbReference>
<dbReference type="NCBIfam" id="NF010783">
    <property type="entry name" value="PRK14186.1"/>
    <property type="match status" value="1"/>
</dbReference>
<evidence type="ECO:0000256" key="3">
    <source>
        <dbReference type="ARBA" id="ARBA00022605"/>
    </source>
</evidence>
<dbReference type="HAMAP" id="MF_01576">
    <property type="entry name" value="THF_DHG_CYH"/>
    <property type="match status" value="1"/>
</dbReference>
<comment type="subunit">
    <text evidence="11">Homodimer.</text>
</comment>
<keyword evidence="9 11" id="KW-0486">Methionine biosynthesis</keyword>
<evidence type="ECO:0000256" key="8">
    <source>
        <dbReference type="ARBA" id="ARBA00023102"/>
    </source>
</evidence>
<comment type="similarity">
    <text evidence="11">Belongs to the tetrahydrofolate dehydrogenase/cyclohydrolase family.</text>
</comment>
<dbReference type="InterPro" id="IPR000672">
    <property type="entry name" value="THF_DH/CycHdrlase"/>
</dbReference>
<evidence type="ECO:0000256" key="5">
    <source>
        <dbReference type="ARBA" id="ARBA00022801"/>
    </source>
</evidence>
<dbReference type="PROSITE" id="PS00767">
    <property type="entry name" value="THF_DHG_CYH_2"/>
    <property type="match status" value="1"/>
</dbReference>
<dbReference type="PRINTS" id="PR00085">
    <property type="entry name" value="THFDHDRGNASE"/>
</dbReference>
<dbReference type="CDD" id="cd01080">
    <property type="entry name" value="NAD_bind_m-THF_DH_Cyclohyd"/>
    <property type="match status" value="1"/>
</dbReference>
<keyword evidence="5 11" id="KW-0378">Hydrolase</keyword>
<proteinExistence type="inferred from homology"/>
<dbReference type="Pfam" id="PF00763">
    <property type="entry name" value="THF_DHG_CYH"/>
    <property type="match status" value="1"/>
</dbReference>
<dbReference type="GO" id="GO:0004488">
    <property type="term" value="F:methylenetetrahydrofolate dehydrogenase (NADP+) activity"/>
    <property type="evidence" value="ECO:0007669"/>
    <property type="project" value="UniProtKB-EC"/>
</dbReference>
<dbReference type="Gene3D" id="3.40.50.10860">
    <property type="entry name" value="Leucine Dehydrogenase, chain A, domain 1"/>
    <property type="match status" value="1"/>
</dbReference>
<dbReference type="PANTHER" id="PTHR48099">
    <property type="entry name" value="C-1-TETRAHYDROFOLATE SYNTHASE, CYTOPLASMIC-RELATED"/>
    <property type="match status" value="1"/>
</dbReference>
<feature type="binding site" evidence="11">
    <location>
        <begin position="166"/>
        <end position="168"/>
    </location>
    <ligand>
        <name>NADP(+)</name>
        <dbReference type="ChEBI" id="CHEBI:58349"/>
    </ligand>
</feature>
<dbReference type="EC" id="1.5.1.5" evidence="11"/>
<dbReference type="Gene3D" id="3.40.50.720">
    <property type="entry name" value="NAD(P)-binding Rossmann-like Domain"/>
    <property type="match status" value="1"/>
</dbReference>
<feature type="domain" description="Tetrahydrofolate dehydrogenase/cyclohydrolase catalytic" evidence="12">
    <location>
        <begin position="6"/>
        <end position="121"/>
    </location>
</feature>
<keyword evidence="7 11" id="KW-0560">Oxidoreductase</keyword>
<evidence type="ECO:0000256" key="2">
    <source>
        <dbReference type="ARBA" id="ARBA00022563"/>
    </source>
</evidence>
<dbReference type="InterPro" id="IPR020631">
    <property type="entry name" value="THF_DH/CycHdrlase_NAD-bd_dom"/>
</dbReference>
<evidence type="ECO:0000256" key="10">
    <source>
        <dbReference type="ARBA" id="ARBA00023268"/>
    </source>
</evidence>
<accession>A0ABU8BUG9</accession>
<gene>
    <name evidence="11 14" type="primary">folD</name>
    <name evidence="14" type="ORF">V6590_09265</name>
</gene>
<dbReference type="SUPFAM" id="SSF53223">
    <property type="entry name" value="Aminoacid dehydrogenase-like, N-terminal domain"/>
    <property type="match status" value="1"/>
</dbReference>
<organism evidence="14 15">
    <name type="scientific">Gemmobacter denitrificans</name>
    <dbReference type="NCBI Taxonomy" id="3123040"/>
    <lineage>
        <taxon>Bacteria</taxon>
        <taxon>Pseudomonadati</taxon>
        <taxon>Pseudomonadota</taxon>
        <taxon>Alphaproteobacteria</taxon>
        <taxon>Rhodobacterales</taxon>
        <taxon>Paracoccaceae</taxon>
        <taxon>Gemmobacter</taxon>
    </lineage>
</organism>
<dbReference type="InterPro" id="IPR036291">
    <property type="entry name" value="NAD(P)-bd_dom_sf"/>
</dbReference>
<evidence type="ECO:0000256" key="11">
    <source>
        <dbReference type="HAMAP-Rule" id="MF_01576"/>
    </source>
</evidence>
<keyword evidence="6 11" id="KW-0521">NADP</keyword>
<feature type="binding site" evidence="11">
    <location>
        <position position="232"/>
    </location>
    <ligand>
        <name>NADP(+)</name>
        <dbReference type="ChEBI" id="CHEBI:58349"/>
    </ligand>
</feature>
<evidence type="ECO:0000313" key="14">
    <source>
        <dbReference type="EMBL" id="MEH7828341.1"/>
    </source>
</evidence>
<dbReference type="NCBIfam" id="NF008058">
    <property type="entry name" value="PRK10792.1"/>
    <property type="match status" value="1"/>
</dbReference>
<dbReference type="GO" id="GO:0004477">
    <property type="term" value="F:methenyltetrahydrofolate cyclohydrolase activity"/>
    <property type="evidence" value="ECO:0007669"/>
    <property type="project" value="UniProtKB-EC"/>
</dbReference>
<evidence type="ECO:0000313" key="15">
    <source>
        <dbReference type="Proteomes" id="UP001431963"/>
    </source>
</evidence>
<dbReference type="InterPro" id="IPR020630">
    <property type="entry name" value="THF_DH/CycHdrlase_cat_dom"/>
</dbReference>
<sequence length="296" mass="30422">MTAAIIDGKAFAAKVRAEVAGHVARLKEEHGLQPGLAVVLVGEDPASQVYVSSKGKQTVEVGMASIEHKLPADTSEAVLLDLIGKLNADPKIHGILVQLPLPAHLNSELVINTIDPAKDVDGFHISNVGLLGTGQKSMVPCTPLGCLMMLRDHHGKLAGMNAVVVGRSNIVGKPMAQLLLGDSCTVTIAHSRTKDLAAVCRGADILVAAVGRPEMITGDMVKPGATVIDVGINRIEREGKAKLVGDVHFESAAAVAGAITPVPGGVGPMTIACLLANTLTACCRAHGLPEPAGLTA</sequence>
<evidence type="ECO:0000256" key="6">
    <source>
        <dbReference type="ARBA" id="ARBA00022857"/>
    </source>
</evidence>
<comment type="caution">
    <text evidence="14">The sequence shown here is derived from an EMBL/GenBank/DDBJ whole genome shotgun (WGS) entry which is preliminary data.</text>
</comment>
<comment type="caution">
    <text evidence="11">Lacks conserved residue(s) required for the propagation of feature annotation.</text>
</comment>
<evidence type="ECO:0000256" key="4">
    <source>
        <dbReference type="ARBA" id="ARBA00022755"/>
    </source>
</evidence>
<dbReference type="PANTHER" id="PTHR48099:SF5">
    <property type="entry name" value="C-1-TETRAHYDROFOLATE SYNTHASE, CYTOPLASMIC"/>
    <property type="match status" value="1"/>
</dbReference>
<comment type="catalytic activity">
    <reaction evidence="11">
        <text>(6R)-5,10-methenyltetrahydrofolate + H2O = (6R)-10-formyltetrahydrofolate + H(+)</text>
        <dbReference type="Rhea" id="RHEA:23700"/>
        <dbReference type="ChEBI" id="CHEBI:15377"/>
        <dbReference type="ChEBI" id="CHEBI:15378"/>
        <dbReference type="ChEBI" id="CHEBI:57455"/>
        <dbReference type="ChEBI" id="CHEBI:195366"/>
        <dbReference type="EC" id="3.5.4.9"/>
    </reaction>
</comment>
<dbReference type="SUPFAM" id="SSF51735">
    <property type="entry name" value="NAD(P)-binding Rossmann-fold domains"/>
    <property type="match status" value="1"/>
</dbReference>
<dbReference type="Pfam" id="PF02882">
    <property type="entry name" value="THF_DHG_CYH_C"/>
    <property type="match status" value="1"/>
</dbReference>
<reference evidence="14" key="1">
    <citation type="submission" date="2024-02" db="EMBL/GenBank/DDBJ databases">
        <title>Genome sequences of strain Gemmobacter sp. JM10B15.</title>
        <authorList>
            <person name="Zhang M."/>
        </authorList>
    </citation>
    <scope>NUCLEOTIDE SEQUENCE</scope>
    <source>
        <strain evidence="14">JM10B15</strain>
    </source>
</reference>
<comment type="function">
    <text evidence="11">Catalyzes the oxidation of 5,10-methylenetetrahydrofolate to 5,10-methenyltetrahydrofolate and then the hydrolysis of 5,10-methenyltetrahydrofolate to 10-formyltetrahydrofolate.</text>
</comment>
<keyword evidence="8 11" id="KW-0368">Histidine biosynthesis</keyword>
<dbReference type="Proteomes" id="UP001431963">
    <property type="component" value="Unassembled WGS sequence"/>
</dbReference>
<dbReference type="EC" id="3.5.4.9" evidence="11"/>
<dbReference type="RefSeq" id="WP_335422189.1">
    <property type="nucleotide sequence ID" value="NZ_JBALHR010000004.1"/>
</dbReference>
<feature type="domain" description="Tetrahydrofolate dehydrogenase/cyclohydrolase NAD(P)-binding" evidence="13">
    <location>
        <begin position="140"/>
        <end position="284"/>
    </location>
</feature>
<evidence type="ECO:0000256" key="9">
    <source>
        <dbReference type="ARBA" id="ARBA00023167"/>
    </source>
</evidence>
<keyword evidence="4 11" id="KW-0658">Purine biosynthesis</keyword>
<comment type="pathway">
    <text evidence="1 11">One-carbon metabolism; tetrahydrofolate interconversion.</text>
</comment>
<keyword evidence="2 11" id="KW-0554">One-carbon metabolism</keyword>
<comment type="catalytic activity">
    <reaction evidence="11">
        <text>(6R)-5,10-methylene-5,6,7,8-tetrahydrofolate + NADP(+) = (6R)-5,10-methenyltetrahydrofolate + NADPH</text>
        <dbReference type="Rhea" id="RHEA:22812"/>
        <dbReference type="ChEBI" id="CHEBI:15636"/>
        <dbReference type="ChEBI" id="CHEBI:57455"/>
        <dbReference type="ChEBI" id="CHEBI:57783"/>
        <dbReference type="ChEBI" id="CHEBI:58349"/>
        <dbReference type="EC" id="1.5.1.5"/>
    </reaction>
</comment>
<evidence type="ECO:0000256" key="1">
    <source>
        <dbReference type="ARBA" id="ARBA00004777"/>
    </source>
</evidence>
<keyword evidence="15" id="KW-1185">Reference proteome</keyword>
<keyword evidence="3 11" id="KW-0028">Amino-acid biosynthesis</keyword>
<name>A0ABU8BUG9_9RHOB</name>
<keyword evidence="10 11" id="KW-0511">Multifunctional enzyme</keyword>